<protein>
    <recommendedName>
        <fullName evidence="4">Ti type entry exclusion protein TrbK</fullName>
    </recommendedName>
</protein>
<sequence length="80" mass="8751">MTFKLPIVVLIALLAAVAGAGTTYVIVPKTDPEVAELLRRQVELAEEAKAKREASQKAAKEFFKAPDIEPGNGQDFKPQW</sequence>
<name>A0ABN4X1S1_9HYPH</name>
<dbReference type="Proteomes" id="UP000188174">
    <property type="component" value="Plasmid unnamed2"/>
</dbReference>
<evidence type="ECO:0000256" key="1">
    <source>
        <dbReference type="SAM" id="SignalP"/>
    </source>
</evidence>
<accession>A0ABN4X1S1</accession>
<dbReference type="RefSeq" id="WP_062492205.1">
    <property type="nucleotide sequence ID" value="NZ_CP019632.1"/>
</dbReference>
<evidence type="ECO:0008006" key="4">
    <source>
        <dbReference type="Google" id="ProtNLM"/>
    </source>
</evidence>
<geneLocation type="plasmid" evidence="2 3">
    <name>unnamed2</name>
</geneLocation>
<evidence type="ECO:0000313" key="3">
    <source>
        <dbReference type="Proteomes" id="UP000188174"/>
    </source>
</evidence>
<evidence type="ECO:0000313" key="2">
    <source>
        <dbReference type="EMBL" id="AQQ08121.1"/>
    </source>
</evidence>
<feature type="chain" id="PRO_5047355707" description="Ti type entry exclusion protein TrbK" evidence="1">
    <location>
        <begin position="21"/>
        <end position="80"/>
    </location>
</feature>
<organism evidence="2 3">
    <name type="scientific">Roseibium algicola</name>
    <dbReference type="NCBI Taxonomy" id="2857014"/>
    <lineage>
        <taxon>Bacteria</taxon>
        <taxon>Pseudomonadati</taxon>
        <taxon>Pseudomonadota</taxon>
        <taxon>Alphaproteobacteria</taxon>
        <taxon>Hyphomicrobiales</taxon>
        <taxon>Stappiaceae</taxon>
        <taxon>Roseibium</taxon>
    </lineage>
</organism>
<reference evidence="2 3" key="1">
    <citation type="submission" date="2017-02" db="EMBL/GenBank/DDBJ databases">
        <authorList>
            <person name="Jeong S."/>
        </authorList>
    </citation>
    <scope>NUCLEOTIDE SEQUENCE [LARGE SCALE GENOMIC DNA]</scope>
    <source>
        <strain evidence="2 3">RMAR6-6</strain>
        <plasmid evidence="2 3">unnamed2</plasmid>
    </source>
</reference>
<dbReference type="EMBL" id="CP019632">
    <property type="protein sequence ID" value="AQQ08121.1"/>
    <property type="molecule type" value="Genomic_DNA"/>
</dbReference>
<keyword evidence="3" id="KW-1185">Reference proteome</keyword>
<proteinExistence type="predicted"/>
<keyword evidence="1" id="KW-0732">Signal</keyword>
<gene>
    <name evidence="2" type="ORF">B0E33_30285</name>
</gene>
<keyword evidence="2" id="KW-0614">Plasmid</keyword>
<feature type="signal peptide" evidence="1">
    <location>
        <begin position="1"/>
        <end position="20"/>
    </location>
</feature>